<dbReference type="Proteomes" id="UP000322084">
    <property type="component" value="Unassembled WGS sequence"/>
</dbReference>
<dbReference type="InterPro" id="IPR011990">
    <property type="entry name" value="TPR-like_helical_dom_sf"/>
</dbReference>
<dbReference type="Pfam" id="PF13174">
    <property type="entry name" value="TPR_6"/>
    <property type="match status" value="1"/>
</dbReference>
<dbReference type="EMBL" id="BKCL01000013">
    <property type="protein sequence ID" value="GEQ99113.1"/>
    <property type="molecule type" value="Genomic_DNA"/>
</dbReference>
<keyword evidence="1" id="KW-0131">Cell cycle</keyword>
<sequence precursor="true">MYRQLVFLVFLSLIFQATPSFAQTRAEINDKIETLEKQLRAVQRRVFNGDDTAFPQQDRAIDSASSGAVNQMPATAGGRGLLADLSLRVDALESQLGALTGKIEELKFENRQMADQLSRFEKDTALRLQMLEGRGVSGAAIAGTASGSRGDMGAGQPAPAGLVKTPTPEDAQALLANPTSSPDTVASTSGDILSPDEQYQRAYDLLRRGQFPQAETAFRKFLADHRDHPLAGNAQYWLGESYYVRQDYPRAAQAFLTGYQDYGDGAKAADSLLKLGMTLAALGQPSDACAAFDELDQKYPEAESRIKQRMAAERARLSCN</sequence>
<gene>
    <name evidence="1" type="primary">cpoB</name>
    <name evidence="2" type="ORF">JCM17844_27500</name>
</gene>
<dbReference type="Pfam" id="PF13432">
    <property type="entry name" value="TPR_16"/>
    <property type="match status" value="1"/>
</dbReference>
<keyword evidence="1" id="KW-0175">Coiled coil</keyword>
<protein>
    <recommendedName>
        <fullName evidence="1">Cell division coordinator CpoB</fullName>
    </recommendedName>
</protein>
<feature type="signal peptide" evidence="1">
    <location>
        <begin position="1"/>
        <end position="22"/>
    </location>
</feature>
<evidence type="ECO:0000256" key="1">
    <source>
        <dbReference type="HAMAP-Rule" id="MF_02066"/>
    </source>
</evidence>
<reference evidence="2 3" key="1">
    <citation type="submission" date="2019-09" db="EMBL/GenBank/DDBJ databases">
        <title>NBRP : Genome information of microbial organism related human and environment.</title>
        <authorList>
            <person name="Hattori M."/>
            <person name="Oshima K."/>
            <person name="Inaba H."/>
            <person name="Suda W."/>
            <person name="Sakamoto M."/>
            <person name="Iino T."/>
            <person name="Kitahara M."/>
            <person name="Oshida Y."/>
            <person name="Iida T."/>
            <person name="Kudo T."/>
            <person name="Itoh T."/>
            <person name="Ohkuma M."/>
        </authorList>
    </citation>
    <scope>NUCLEOTIDE SEQUENCE [LARGE SCALE GENOMIC DNA]</scope>
    <source>
        <strain evidence="2 3">Hi-2</strain>
    </source>
</reference>
<name>A0A5A7MUW9_9PROT</name>
<organism evidence="2 3">
    <name type="scientific">Iodidimonas gelatinilytica</name>
    <dbReference type="NCBI Taxonomy" id="1236966"/>
    <lineage>
        <taxon>Bacteria</taxon>
        <taxon>Pseudomonadati</taxon>
        <taxon>Pseudomonadota</taxon>
        <taxon>Alphaproteobacteria</taxon>
        <taxon>Iodidimonadales</taxon>
        <taxon>Iodidimonadaceae</taxon>
        <taxon>Iodidimonas</taxon>
    </lineage>
</organism>
<dbReference type="NCBIfam" id="TIGR02795">
    <property type="entry name" value="tol_pal_ybgF"/>
    <property type="match status" value="1"/>
</dbReference>
<dbReference type="InterPro" id="IPR014162">
    <property type="entry name" value="CpoB_C"/>
</dbReference>
<keyword evidence="1" id="KW-0732">Signal</keyword>
<feature type="coiled-coil region" evidence="1">
    <location>
        <begin position="82"/>
        <end position="123"/>
    </location>
</feature>
<dbReference type="SUPFAM" id="SSF48452">
    <property type="entry name" value="TPR-like"/>
    <property type="match status" value="1"/>
</dbReference>
<proteinExistence type="inferred from homology"/>
<evidence type="ECO:0000313" key="3">
    <source>
        <dbReference type="Proteomes" id="UP000322084"/>
    </source>
</evidence>
<accession>A0A5A7MUW9</accession>
<comment type="function">
    <text evidence="1">Mediates coordination of peptidoglycan synthesis and outer membrane constriction during cell division.</text>
</comment>
<dbReference type="AlphaFoldDB" id="A0A5A7MUW9"/>
<keyword evidence="1" id="KW-0132">Cell division</keyword>
<dbReference type="InterPro" id="IPR034706">
    <property type="entry name" value="CpoB"/>
</dbReference>
<dbReference type="RefSeq" id="WP_150001266.1">
    <property type="nucleotide sequence ID" value="NZ_BKCL01000013.1"/>
</dbReference>
<dbReference type="GO" id="GO:0030288">
    <property type="term" value="C:outer membrane-bounded periplasmic space"/>
    <property type="evidence" value="ECO:0007669"/>
    <property type="project" value="UniProtKB-UniRule"/>
</dbReference>
<comment type="similarity">
    <text evidence="1">Belongs to the CpoB family.</text>
</comment>
<comment type="subcellular location">
    <subcellularLocation>
        <location evidence="1">Periplasm</location>
    </subcellularLocation>
</comment>
<dbReference type="HAMAP" id="MF_02066">
    <property type="entry name" value="CpoB"/>
    <property type="match status" value="1"/>
</dbReference>
<dbReference type="InterPro" id="IPR019734">
    <property type="entry name" value="TPR_rpt"/>
</dbReference>
<dbReference type="Gene3D" id="1.25.40.10">
    <property type="entry name" value="Tetratricopeptide repeat domain"/>
    <property type="match status" value="1"/>
</dbReference>
<dbReference type="GO" id="GO:0043093">
    <property type="term" value="P:FtsZ-dependent cytokinesis"/>
    <property type="evidence" value="ECO:0007669"/>
    <property type="project" value="UniProtKB-UniRule"/>
</dbReference>
<keyword evidence="1" id="KW-0574">Periplasm</keyword>
<evidence type="ECO:0000313" key="2">
    <source>
        <dbReference type="EMBL" id="GEQ99113.1"/>
    </source>
</evidence>
<comment type="caution">
    <text evidence="2">The sequence shown here is derived from an EMBL/GenBank/DDBJ whole genome shotgun (WGS) entry which is preliminary data.</text>
</comment>
<feature type="chain" id="PRO_5023531482" description="Cell division coordinator CpoB" evidence="1">
    <location>
        <begin position="23"/>
        <end position="320"/>
    </location>
</feature>